<accession>A0A1I2DU60</accession>
<dbReference type="AlphaFoldDB" id="A0A1I2DU60"/>
<sequence length="57" mass="6599">MLHSGKVSSLTYSPLQMAADLPENYVDQPAFRFIREVPVDWDDTIWHRVAGKPFAFF</sequence>
<keyword evidence="2" id="KW-1185">Reference proteome</keyword>
<reference evidence="1 2" key="1">
    <citation type="submission" date="2016-10" db="EMBL/GenBank/DDBJ databases">
        <authorList>
            <person name="de Groot N.N."/>
        </authorList>
    </citation>
    <scope>NUCLEOTIDE SEQUENCE [LARGE SCALE GENOMIC DNA]</scope>
    <source>
        <strain evidence="1 2">DSM 19012</strain>
    </source>
</reference>
<evidence type="ECO:0008006" key="3">
    <source>
        <dbReference type="Google" id="ProtNLM"/>
    </source>
</evidence>
<dbReference type="EMBL" id="FONA01000020">
    <property type="protein sequence ID" value="SFE83803.1"/>
    <property type="molecule type" value="Genomic_DNA"/>
</dbReference>
<proteinExistence type="predicted"/>
<dbReference type="STRING" id="385682.SAMN05444380_12017"/>
<name>A0A1I2DU60_9BACT</name>
<organism evidence="1 2">
    <name type="scientific">Thermophagus xiamenensis</name>
    <dbReference type="NCBI Taxonomy" id="385682"/>
    <lineage>
        <taxon>Bacteria</taxon>
        <taxon>Pseudomonadati</taxon>
        <taxon>Bacteroidota</taxon>
        <taxon>Bacteroidia</taxon>
        <taxon>Marinilabiliales</taxon>
        <taxon>Marinilabiliaceae</taxon>
        <taxon>Thermophagus</taxon>
    </lineage>
</organism>
<evidence type="ECO:0000313" key="2">
    <source>
        <dbReference type="Proteomes" id="UP000181976"/>
    </source>
</evidence>
<dbReference type="Gene3D" id="3.20.20.70">
    <property type="entry name" value="Aldolase class I"/>
    <property type="match status" value="1"/>
</dbReference>
<protein>
    <recommendedName>
        <fullName evidence="3">Alpha-glucosidase</fullName>
    </recommendedName>
</protein>
<gene>
    <name evidence="1" type="ORF">SAMN05444380_12017</name>
</gene>
<dbReference type="InterPro" id="IPR013785">
    <property type="entry name" value="Aldolase_TIM"/>
</dbReference>
<dbReference type="OrthoDB" id="9813184at2"/>
<dbReference type="InParanoid" id="A0A1I2DU60"/>
<dbReference type="RefSeq" id="WP_010526552.1">
    <property type="nucleotide sequence ID" value="NZ_AFSL01000012.1"/>
</dbReference>
<evidence type="ECO:0000313" key="1">
    <source>
        <dbReference type="EMBL" id="SFE83803.1"/>
    </source>
</evidence>
<dbReference type="Proteomes" id="UP000181976">
    <property type="component" value="Unassembled WGS sequence"/>
</dbReference>